<dbReference type="InterPro" id="IPR052966">
    <property type="entry name" value="Beta-lactamase_Reg"/>
</dbReference>
<gene>
    <name evidence="3" type="ORF">CK625_11710</name>
</gene>
<dbReference type="RefSeq" id="WP_095540511.1">
    <property type="nucleotide sequence ID" value="NZ_NSJB01000012.1"/>
</dbReference>
<keyword evidence="2" id="KW-0812">Transmembrane</keyword>
<keyword evidence="2" id="KW-0472">Membrane</keyword>
<dbReference type="EMBL" id="NSJB01000012">
    <property type="protein sequence ID" value="PAT35652.1"/>
    <property type="molecule type" value="Genomic_DNA"/>
</dbReference>
<dbReference type="PANTHER" id="PTHR38684:SF1">
    <property type="entry name" value="PROTEIN AMPE"/>
    <property type="match status" value="1"/>
</dbReference>
<organism evidence="3 4">
    <name type="scientific">Vandammella animalimorsus</name>
    <dbReference type="NCBI Taxonomy" id="2029117"/>
    <lineage>
        <taxon>Bacteria</taxon>
        <taxon>Pseudomonadati</taxon>
        <taxon>Pseudomonadota</taxon>
        <taxon>Betaproteobacteria</taxon>
        <taxon>Burkholderiales</taxon>
        <taxon>Comamonadaceae</taxon>
        <taxon>Vandammella</taxon>
    </lineage>
</organism>
<dbReference type="Proteomes" id="UP000218054">
    <property type="component" value="Unassembled WGS sequence"/>
</dbReference>
<name>A0A2A2AD32_9BURK</name>
<dbReference type="PANTHER" id="PTHR38684">
    <property type="entry name" value="PROTEIN AMPE"/>
    <property type="match status" value="1"/>
</dbReference>
<protein>
    <recommendedName>
        <fullName evidence="5">Cobalamin biosynthesis protein CobD</fullName>
    </recommendedName>
</protein>
<evidence type="ECO:0000256" key="1">
    <source>
        <dbReference type="SAM" id="MobiDB-lite"/>
    </source>
</evidence>
<feature type="transmembrane region" description="Helical" evidence="2">
    <location>
        <begin position="332"/>
        <end position="353"/>
    </location>
</feature>
<feature type="transmembrane region" description="Helical" evidence="2">
    <location>
        <begin position="177"/>
        <end position="203"/>
    </location>
</feature>
<evidence type="ECO:0000256" key="2">
    <source>
        <dbReference type="SAM" id="Phobius"/>
    </source>
</evidence>
<keyword evidence="4" id="KW-1185">Reference proteome</keyword>
<evidence type="ECO:0000313" key="3">
    <source>
        <dbReference type="EMBL" id="PAT35652.1"/>
    </source>
</evidence>
<dbReference type="AlphaFoldDB" id="A0A2A2AD32"/>
<keyword evidence="2" id="KW-1133">Transmembrane helix</keyword>
<evidence type="ECO:0000313" key="4">
    <source>
        <dbReference type="Proteomes" id="UP000218054"/>
    </source>
</evidence>
<proteinExistence type="predicted"/>
<accession>A0A2A2AD32</accession>
<evidence type="ECO:0008006" key="5">
    <source>
        <dbReference type="Google" id="ProtNLM"/>
    </source>
</evidence>
<feature type="transmembrane region" description="Helical" evidence="2">
    <location>
        <begin position="76"/>
        <end position="94"/>
    </location>
</feature>
<feature type="transmembrane region" description="Helical" evidence="2">
    <location>
        <begin position="48"/>
        <end position="69"/>
    </location>
</feature>
<dbReference type="GO" id="GO:0005886">
    <property type="term" value="C:plasma membrane"/>
    <property type="evidence" value="ECO:0007669"/>
    <property type="project" value="TreeGrafter"/>
</dbReference>
<reference evidence="3 4" key="1">
    <citation type="submission" date="2017-08" db="EMBL/GenBank/DDBJ databases">
        <title>WGS of Clinical strains of the CDC Group NO-1 linked to zoonotic infections in humans.</title>
        <authorList>
            <person name="Bernier A.-M."/>
            <person name="Bernard K."/>
        </authorList>
    </citation>
    <scope>NUCLEOTIDE SEQUENCE [LARGE SCALE GENOMIC DNA]</scope>
    <source>
        <strain evidence="3 4">NML00-0135</strain>
    </source>
</reference>
<comment type="caution">
    <text evidence="3">The sequence shown here is derived from an EMBL/GenBank/DDBJ whole genome shotgun (WGS) entry which is preliminary data.</text>
</comment>
<dbReference type="GO" id="GO:0046677">
    <property type="term" value="P:response to antibiotic"/>
    <property type="evidence" value="ECO:0007669"/>
    <property type="project" value="TreeGrafter"/>
</dbReference>
<sequence>MSVLALFVALLLEQLRPLHARQRWHGALQALRWRLQYALDAGTASQAWVLWALAVCLPAVAVWLVFALLQVGLGRFAAFVWSVLVLYAVLRFRAFGPYFTQVRNAINTGDRQAAAQALERWGQALEGGWAQGHAQGGVHSDMQGAAEPGGTAPAQDESPAALLAASVSYSVQHMHHYVFGVFAAYLLLAFAGLGPMGAVLFGLAQAAHGLWWRGAGRHEGPHGASMALARVARQGWQWVNWLPARITAGMFAAVGRYDEAISAWRACTARRPGDGDALVLAAGSAALGLPGRSVQWILAWPHWQGRAPSRILDGAEQCGDELAGLLHRLASLMWRTLVLWVLLWLVIGLIGAVL</sequence>
<feature type="region of interest" description="Disordered" evidence="1">
    <location>
        <begin position="133"/>
        <end position="156"/>
    </location>
</feature>